<dbReference type="PANTHER" id="PTHR22946">
    <property type="entry name" value="DIENELACTONE HYDROLASE DOMAIN-CONTAINING PROTEIN-RELATED"/>
    <property type="match status" value="1"/>
</dbReference>
<dbReference type="SUPFAM" id="SSF53474">
    <property type="entry name" value="alpha/beta-Hydrolases"/>
    <property type="match status" value="1"/>
</dbReference>
<dbReference type="Gene3D" id="3.40.50.1820">
    <property type="entry name" value="alpha/beta hydrolase"/>
    <property type="match status" value="1"/>
</dbReference>
<dbReference type="Pfam" id="PF06500">
    <property type="entry name" value="FrsA-like"/>
    <property type="match status" value="1"/>
</dbReference>
<sequence>MKWSIRELLNPVVTRSMLYGSDPFDTEYVLKRVDEIDVMSGKKIQAVWLGEWGKKIAHYAELRDQNEAKGNRISARAYAKMVAQCWYACYMVNIQDLEQKVSIYNNLAESYRKYTELCDNKIEYIEIDTAFGKLPAYIHYPDDGSKESYPIAITYSGIGSCKEELDMLAMPLNERGVAVITPDMPGTGGAVIWNNVKCGGDELEAAFESIYKFIDSRSELDSSRIANFGLCMGGGYAIRATVKNPAVKCCAALFPLMICYCKIDSVPIWMKKGKWTSCQTNDDYIETMNILSEGTLSSDFLLVHSDYDNWMTHEANDILYSKATGYKERLEVTERPAYVSEETIMHAMPVGEQFHWVKHITADFIAQRLTGETR</sequence>
<dbReference type="RefSeq" id="WP_037289995.1">
    <property type="nucleotide sequence ID" value="NZ_JEOB01000004.1"/>
</dbReference>
<dbReference type="InterPro" id="IPR050261">
    <property type="entry name" value="FrsA_esterase"/>
</dbReference>
<evidence type="ECO:0000256" key="1">
    <source>
        <dbReference type="ARBA" id="ARBA00022801"/>
    </source>
</evidence>
<comment type="caution">
    <text evidence="2">The sequence shown here is derived from an EMBL/GenBank/DDBJ whole genome shotgun (WGS) entry which is preliminary data.</text>
</comment>
<keyword evidence="3" id="KW-1185">Reference proteome</keyword>
<reference evidence="2 3" key="1">
    <citation type="submission" date="2013-06" db="EMBL/GenBank/DDBJ databases">
        <title>Rumen cellulosomics: divergent fiber-degrading strategies revealed by comparative genome-wide analysis of six Ruminococcal strains.</title>
        <authorList>
            <person name="Dassa B."/>
            <person name="Borovok I."/>
            <person name="Lamed R."/>
            <person name="Flint H."/>
            <person name="Yeoman C.J."/>
            <person name="White B."/>
            <person name="Bayer E.A."/>
        </authorList>
    </citation>
    <scope>NUCLEOTIDE SEQUENCE [LARGE SCALE GENOMIC DNA]</scope>
    <source>
        <strain evidence="2 3">SY3</strain>
    </source>
</reference>
<dbReference type="EMBL" id="JEOB01000004">
    <property type="protein sequence ID" value="EXM37946.1"/>
    <property type="molecule type" value="Genomic_DNA"/>
</dbReference>
<gene>
    <name evidence="2" type="ORF">RASY3_16700</name>
</gene>
<dbReference type="InterPro" id="IPR010520">
    <property type="entry name" value="FrsA-like"/>
</dbReference>
<proteinExistence type="predicted"/>
<dbReference type="InterPro" id="IPR029058">
    <property type="entry name" value="AB_hydrolase_fold"/>
</dbReference>
<dbReference type="OrthoDB" id="9812921at2"/>
<protein>
    <submittedName>
        <fullName evidence="2">tRNA modification GTPase</fullName>
    </submittedName>
</protein>
<dbReference type="Proteomes" id="UP000021369">
    <property type="component" value="Unassembled WGS sequence"/>
</dbReference>
<dbReference type="PANTHER" id="PTHR22946:SF12">
    <property type="entry name" value="CONIDIAL PIGMENT BIOSYNTHESIS PROTEIN AYG1 (AFU_ORTHOLOGUE AFUA_2G17550)"/>
    <property type="match status" value="1"/>
</dbReference>
<dbReference type="PATRIC" id="fig|1341156.4.peg.2940"/>
<evidence type="ECO:0000313" key="2">
    <source>
        <dbReference type="EMBL" id="EXM37946.1"/>
    </source>
</evidence>
<evidence type="ECO:0000313" key="3">
    <source>
        <dbReference type="Proteomes" id="UP000021369"/>
    </source>
</evidence>
<organism evidence="2 3">
    <name type="scientific">Ruminococcus albus SY3</name>
    <dbReference type="NCBI Taxonomy" id="1341156"/>
    <lineage>
        <taxon>Bacteria</taxon>
        <taxon>Bacillati</taxon>
        <taxon>Bacillota</taxon>
        <taxon>Clostridia</taxon>
        <taxon>Eubacteriales</taxon>
        <taxon>Oscillospiraceae</taxon>
        <taxon>Ruminococcus</taxon>
    </lineage>
</organism>
<dbReference type="GO" id="GO:0016787">
    <property type="term" value="F:hydrolase activity"/>
    <property type="evidence" value="ECO:0007669"/>
    <property type="project" value="UniProtKB-KW"/>
</dbReference>
<dbReference type="AlphaFoldDB" id="A0A011VRS9"/>
<keyword evidence="1" id="KW-0378">Hydrolase</keyword>
<accession>A0A011VRS9</accession>
<name>A0A011VRS9_RUMAL</name>